<dbReference type="InterPro" id="IPR011066">
    <property type="entry name" value="MscS_channel_C_sf"/>
</dbReference>
<sequence>MKYFKKKSLKWRINLSKIILLVLICCFYLLPLPGAAQEQFQPLFQSNIAAVTLDGRAIFKVAGAENLTAQERAEMISTKLQEAATSTQPVEVKVKPINQQPTLWLNNSYLLTVTEGDTQSQNIPEDHAQILRSNIQVSIDQARKERSGNFIKKAVVNSFLVLCLGVLLHWGLGKFLHPYLRRLFGFLADHSPGFNPINNQQNYLELFLTITLKSIKLGLWIGIIIYITNQFPFTRILSYQLTNTLISTLTSKLITINKSSYSIPDLLILILLVWGLIVSAKVITDILQSRVLNATRISRGSQEVVSVIFRYGFISLGTLVLLQVWGLDLSSLTILASALSVGIGFGFQDIAKNFGSGLVLLFEQPIQIGDFIQVGDYMGTVERVGARSTVIKTLDQVSIIVPNSRFLESELTNWHHDDPVSGVRLAIGVAYSSSVEIVKDLLLIAAEENSEVLSIPNPQVLFKGFGDNSLNFELRVWTSKPCRQFLIKSDLYFKIEALFRQYKIEIPFPQRDVNFRGTLPLELSADLQNIIKKIAQNNDQSPQNLENSGEEDSNA</sequence>
<gene>
    <name evidence="11" type="ORF">PL9631_1060043</name>
</gene>
<dbReference type="InterPro" id="IPR006685">
    <property type="entry name" value="MscS_channel_2nd"/>
</dbReference>
<evidence type="ECO:0008006" key="13">
    <source>
        <dbReference type="Google" id="ProtNLM"/>
    </source>
</evidence>
<dbReference type="GO" id="GO:0055085">
    <property type="term" value="P:transmembrane transport"/>
    <property type="evidence" value="ECO:0007669"/>
    <property type="project" value="InterPro"/>
</dbReference>
<dbReference type="PROSITE" id="PS01246">
    <property type="entry name" value="UPF0003"/>
    <property type="match status" value="1"/>
</dbReference>
<comment type="subcellular location">
    <subcellularLocation>
        <location evidence="1">Cell membrane</location>
        <topology evidence="1">Multi-pass membrane protein</topology>
    </subcellularLocation>
</comment>
<evidence type="ECO:0000313" key="11">
    <source>
        <dbReference type="EMBL" id="VXD12420.1"/>
    </source>
</evidence>
<dbReference type="SUPFAM" id="SSF50182">
    <property type="entry name" value="Sm-like ribonucleoproteins"/>
    <property type="match status" value="1"/>
</dbReference>
<evidence type="ECO:0000259" key="9">
    <source>
        <dbReference type="Pfam" id="PF21082"/>
    </source>
</evidence>
<keyword evidence="5 7" id="KW-1133">Transmembrane helix</keyword>
<dbReference type="Gene3D" id="3.30.70.100">
    <property type="match status" value="1"/>
</dbReference>
<dbReference type="Proteomes" id="UP000182190">
    <property type="component" value="Unassembled WGS sequence"/>
</dbReference>
<evidence type="ECO:0000256" key="4">
    <source>
        <dbReference type="ARBA" id="ARBA00022692"/>
    </source>
</evidence>
<dbReference type="InterPro" id="IPR049278">
    <property type="entry name" value="MS_channel_C"/>
</dbReference>
<dbReference type="PANTHER" id="PTHR30347:SF1">
    <property type="entry name" value="MECHANOSENSITIVE CHANNEL MSCK"/>
    <property type="match status" value="1"/>
</dbReference>
<evidence type="ECO:0000259" key="10">
    <source>
        <dbReference type="Pfam" id="PF21088"/>
    </source>
</evidence>
<dbReference type="GO" id="GO:0005886">
    <property type="term" value="C:plasma membrane"/>
    <property type="evidence" value="ECO:0007669"/>
    <property type="project" value="UniProtKB-SubCell"/>
</dbReference>
<reference evidence="11" key="1">
    <citation type="submission" date="2019-10" db="EMBL/GenBank/DDBJ databases">
        <authorList>
            <consortium name="Genoscope - CEA"/>
            <person name="William W."/>
        </authorList>
    </citation>
    <scope>NUCLEOTIDE SEQUENCE [LARGE SCALE GENOMIC DNA]</scope>
    <source>
        <strain evidence="11">BBR_PRJEB10994</strain>
    </source>
</reference>
<comment type="similarity">
    <text evidence="2">Belongs to the MscS (TC 1.A.23) family.</text>
</comment>
<evidence type="ECO:0000256" key="1">
    <source>
        <dbReference type="ARBA" id="ARBA00004651"/>
    </source>
</evidence>
<dbReference type="Pfam" id="PF21088">
    <property type="entry name" value="MS_channel_1st"/>
    <property type="match status" value="1"/>
</dbReference>
<feature type="domain" description="Mechanosensitive ion channel transmembrane helices 2/3" evidence="10">
    <location>
        <begin position="308"/>
        <end position="348"/>
    </location>
</feature>
<keyword evidence="6 7" id="KW-0472">Membrane</keyword>
<evidence type="ECO:0000256" key="2">
    <source>
        <dbReference type="ARBA" id="ARBA00008017"/>
    </source>
</evidence>
<feature type="transmembrane region" description="Helical" evidence="7">
    <location>
        <begin position="308"/>
        <end position="326"/>
    </location>
</feature>
<dbReference type="InterPro" id="IPR011014">
    <property type="entry name" value="MscS_channel_TM-2"/>
</dbReference>
<feature type="domain" description="Mechanosensitive ion channel MscS C-terminal" evidence="9">
    <location>
        <begin position="423"/>
        <end position="506"/>
    </location>
</feature>
<dbReference type="Pfam" id="PF00924">
    <property type="entry name" value="MS_channel_2nd"/>
    <property type="match status" value="1"/>
</dbReference>
<dbReference type="InterPro" id="IPR052702">
    <property type="entry name" value="MscS-like_channel"/>
</dbReference>
<dbReference type="Gene3D" id="1.10.287.1260">
    <property type="match status" value="1"/>
</dbReference>
<dbReference type="AlphaFoldDB" id="A0A7Z9BG03"/>
<accession>A0A7Z9BG03</accession>
<feature type="transmembrane region" description="Helical" evidence="7">
    <location>
        <begin position="266"/>
        <end position="287"/>
    </location>
</feature>
<keyword evidence="3" id="KW-1003">Cell membrane</keyword>
<feature type="domain" description="Mechanosensitive ion channel MscS" evidence="8">
    <location>
        <begin position="349"/>
        <end position="416"/>
    </location>
</feature>
<name>A0A7Z9BG03_9CYAN</name>
<feature type="transmembrane region" description="Helical" evidence="7">
    <location>
        <begin position="154"/>
        <end position="172"/>
    </location>
</feature>
<dbReference type="InterPro" id="IPR023408">
    <property type="entry name" value="MscS_beta-dom_sf"/>
</dbReference>
<dbReference type="InterPro" id="IPR006686">
    <property type="entry name" value="MscS_channel_CS"/>
</dbReference>
<proteinExistence type="inferred from homology"/>
<dbReference type="Gene3D" id="2.30.30.60">
    <property type="match status" value="1"/>
</dbReference>
<dbReference type="InterPro" id="IPR010920">
    <property type="entry name" value="LSM_dom_sf"/>
</dbReference>
<dbReference type="PANTHER" id="PTHR30347">
    <property type="entry name" value="POTASSIUM CHANNEL RELATED"/>
    <property type="match status" value="1"/>
</dbReference>
<comment type="caution">
    <text evidence="11">The sequence shown here is derived from an EMBL/GenBank/DDBJ whole genome shotgun (WGS) entry which is preliminary data.</text>
</comment>
<evidence type="ECO:0000256" key="5">
    <source>
        <dbReference type="ARBA" id="ARBA00022989"/>
    </source>
</evidence>
<evidence type="ECO:0000256" key="3">
    <source>
        <dbReference type="ARBA" id="ARBA00022475"/>
    </source>
</evidence>
<organism evidence="11 12">
    <name type="scientific">Planktothrix paucivesiculata PCC 9631</name>
    <dbReference type="NCBI Taxonomy" id="671071"/>
    <lineage>
        <taxon>Bacteria</taxon>
        <taxon>Bacillati</taxon>
        <taxon>Cyanobacteriota</taxon>
        <taxon>Cyanophyceae</taxon>
        <taxon>Oscillatoriophycideae</taxon>
        <taxon>Oscillatoriales</taxon>
        <taxon>Microcoleaceae</taxon>
        <taxon>Planktothrix</taxon>
    </lineage>
</organism>
<evidence type="ECO:0000313" key="12">
    <source>
        <dbReference type="Proteomes" id="UP000182190"/>
    </source>
</evidence>
<evidence type="ECO:0000259" key="8">
    <source>
        <dbReference type="Pfam" id="PF00924"/>
    </source>
</evidence>
<dbReference type="SUPFAM" id="SSF82689">
    <property type="entry name" value="Mechanosensitive channel protein MscS (YggB), C-terminal domain"/>
    <property type="match status" value="1"/>
</dbReference>
<evidence type="ECO:0000256" key="7">
    <source>
        <dbReference type="SAM" id="Phobius"/>
    </source>
</evidence>
<feature type="transmembrane region" description="Helical" evidence="7">
    <location>
        <begin position="206"/>
        <end position="227"/>
    </location>
</feature>
<dbReference type="EMBL" id="CZCS02000009">
    <property type="protein sequence ID" value="VXD12420.1"/>
    <property type="molecule type" value="Genomic_DNA"/>
</dbReference>
<keyword evidence="12" id="KW-1185">Reference proteome</keyword>
<keyword evidence="4 7" id="KW-0812">Transmembrane</keyword>
<protein>
    <recommendedName>
        <fullName evidence="13">Potassium efflux system KefA protein</fullName>
    </recommendedName>
</protein>
<evidence type="ECO:0000256" key="6">
    <source>
        <dbReference type="ARBA" id="ARBA00023136"/>
    </source>
</evidence>
<dbReference type="InterPro" id="IPR049142">
    <property type="entry name" value="MS_channel_1st"/>
</dbReference>
<dbReference type="Pfam" id="PF21082">
    <property type="entry name" value="MS_channel_3rd"/>
    <property type="match status" value="1"/>
</dbReference>
<dbReference type="SUPFAM" id="SSF82861">
    <property type="entry name" value="Mechanosensitive channel protein MscS (YggB), transmembrane region"/>
    <property type="match status" value="1"/>
</dbReference>